<dbReference type="GeneID" id="26904426"/>
<reference evidence="5 6" key="1">
    <citation type="submission" date="2015-07" db="EMBL/GenBank/DDBJ databases">
        <title>High-quality genome of monoxenous trypanosomatid Leptomonas pyrrhocoris.</title>
        <authorList>
            <person name="Flegontov P."/>
            <person name="Butenko A."/>
            <person name="Firsov S."/>
            <person name="Vlcek C."/>
            <person name="Logacheva M.D."/>
            <person name="Field M."/>
            <person name="Filatov D."/>
            <person name="Flegontova O."/>
            <person name="Gerasimov E."/>
            <person name="Jackson A.P."/>
            <person name="Kelly S."/>
            <person name="Opperdoes F."/>
            <person name="O'Reilly A."/>
            <person name="Votypka J."/>
            <person name="Yurchenko V."/>
            <person name="Lukes J."/>
        </authorList>
    </citation>
    <scope>NUCLEOTIDE SEQUENCE [LARGE SCALE GENOMIC DNA]</scope>
    <source>
        <strain evidence="5">H10</strain>
    </source>
</reference>
<dbReference type="PANTHER" id="PTHR12169:SF28">
    <property type="entry name" value="PUTATIVE-RELATED"/>
    <property type="match status" value="1"/>
</dbReference>
<proteinExistence type="inferred from homology"/>
<dbReference type="GO" id="GO:0005739">
    <property type="term" value="C:mitochondrion"/>
    <property type="evidence" value="ECO:0007669"/>
    <property type="project" value="TreeGrafter"/>
</dbReference>
<dbReference type="InterPro" id="IPR005654">
    <property type="entry name" value="ATPase_AFG1-like"/>
</dbReference>
<feature type="region of interest" description="Disordered" evidence="4">
    <location>
        <begin position="456"/>
        <end position="475"/>
    </location>
</feature>
<evidence type="ECO:0000256" key="1">
    <source>
        <dbReference type="ARBA" id="ARBA00010322"/>
    </source>
</evidence>
<organism evidence="5 6">
    <name type="scientific">Leptomonas pyrrhocoris</name>
    <name type="common">Firebug parasite</name>
    <dbReference type="NCBI Taxonomy" id="157538"/>
    <lineage>
        <taxon>Eukaryota</taxon>
        <taxon>Discoba</taxon>
        <taxon>Euglenozoa</taxon>
        <taxon>Kinetoplastea</taxon>
        <taxon>Metakinetoplastina</taxon>
        <taxon>Trypanosomatida</taxon>
        <taxon>Trypanosomatidae</taxon>
        <taxon>Leishmaniinae</taxon>
        <taxon>Leptomonas</taxon>
    </lineage>
</organism>
<dbReference type="PANTHER" id="PTHR12169">
    <property type="entry name" value="ATPASE N2B"/>
    <property type="match status" value="1"/>
</dbReference>
<dbReference type="SUPFAM" id="SSF52540">
    <property type="entry name" value="P-loop containing nucleoside triphosphate hydrolases"/>
    <property type="match status" value="1"/>
</dbReference>
<dbReference type="OMA" id="HSFMSEL"/>
<evidence type="ECO:0000256" key="2">
    <source>
        <dbReference type="ARBA" id="ARBA00022741"/>
    </source>
</evidence>
<evidence type="ECO:0000256" key="3">
    <source>
        <dbReference type="ARBA" id="ARBA00022840"/>
    </source>
</evidence>
<accession>A0A0M9G465</accession>
<evidence type="ECO:0000256" key="4">
    <source>
        <dbReference type="SAM" id="MobiDB-lite"/>
    </source>
</evidence>
<sequence>MRCSRRWSNMWSSHLSTKRTVVEAYEHLAHKGVIEHDDRQRRMAESCTPLLRFIEQSHAEEDAGKVTAFTRPWVAAERKTGQGWLQSISAVPSTVWEVLMKRAGQLFPDSVTRTLGFLEAENLGVVEKRGLYLCGDVGIGKTMILDLFGLCATPYPKRRSHLHSFMSELEHRLFCAEAELTARRRRVQLPAERKALRALRPMDVVVQEVLQETPILCFDEFQTFDVAHAALLAAFFTNAFRQGLFLLTTSNRRPEELCHVSSSFSAFLPVLHQYCNVVDCGDIRDYRLKDANECHHHQVFLHPNSRANMERLVRRIEHGYRTTNHHDRLDSNSAVEWIKEDMLWHHGRGVIVPVRCGGCAMFDFTDICGAREGFSSADMQLIASQFHTVVVTNVPHIGRGNYNASHQFIVLVDELYQNNVKLLFTSVVPWNHLLDPTYAARDARAIGDGADGNTLGGGKSNIRSSGSDGEYYSEGEDDRSGYMAHYNFHNEEEVVSFARIRSRLNEMGSASYLLRDHRQFVVSDFDFSAFVDPDIQRKVCS</sequence>
<evidence type="ECO:0000313" key="5">
    <source>
        <dbReference type="EMBL" id="KPA81887.1"/>
    </source>
</evidence>
<comment type="caution">
    <text evidence="5">The sequence shown here is derived from an EMBL/GenBank/DDBJ whole genome shotgun (WGS) entry which is preliminary data.</text>
</comment>
<dbReference type="Pfam" id="PF03969">
    <property type="entry name" value="AFG1_ATPase"/>
    <property type="match status" value="1"/>
</dbReference>
<dbReference type="RefSeq" id="XP_015660326.1">
    <property type="nucleotide sequence ID" value="XM_015801706.1"/>
</dbReference>
<keyword evidence="2" id="KW-0547">Nucleotide-binding</keyword>
<dbReference type="NCBIfam" id="NF040713">
    <property type="entry name" value="ZapE"/>
    <property type="match status" value="1"/>
</dbReference>
<gene>
    <name evidence="5" type="ORF">ABB37_04135</name>
</gene>
<keyword evidence="6" id="KW-1185">Reference proteome</keyword>
<dbReference type="GO" id="GO:0005524">
    <property type="term" value="F:ATP binding"/>
    <property type="evidence" value="ECO:0007669"/>
    <property type="project" value="UniProtKB-KW"/>
</dbReference>
<dbReference type="InterPro" id="IPR027417">
    <property type="entry name" value="P-loop_NTPase"/>
</dbReference>
<dbReference type="Proteomes" id="UP000037923">
    <property type="component" value="Unassembled WGS sequence"/>
</dbReference>
<evidence type="ECO:0000313" key="6">
    <source>
        <dbReference type="Proteomes" id="UP000037923"/>
    </source>
</evidence>
<dbReference type="OrthoDB" id="548867at2759"/>
<dbReference type="EMBL" id="LGTL01000006">
    <property type="protein sequence ID" value="KPA81887.1"/>
    <property type="molecule type" value="Genomic_DNA"/>
</dbReference>
<dbReference type="AlphaFoldDB" id="A0A0M9G465"/>
<keyword evidence="3" id="KW-0067">ATP-binding</keyword>
<protein>
    <submittedName>
        <fullName evidence="5">Putative ATPase</fullName>
    </submittedName>
</protein>
<dbReference type="VEuPathDB" id="TriTrypDB:LpyrH10_06_5050"/>
<dbReference type="GO" id="GO:0016887">
    <property type="term" value="F:ATP hydrolysis activity"/>
    <property type="evidence" value="ECO:0007669"/>
    <property type="project" value="InterPro"/>
</dbReference>
<comment type="similarity">
    <text evidence="1">Belongs to the AFG1 ATPase family.</text>
</comment>
<name>A0A0M9G465_LEPPY</name>
<dbReference type="Gene3D" id="3.40.50.300">
    <property type="entry name" value="P-loop containing nucleotide triphosphate hydrolases"/>
    <property type="match status" value="1"/>
</dbReference>